<feature type="compositionally biased region" description="Low complexity" evidence="1">
    <location>
        <begin position="29"/>
        <end position="66"/>
    </location>
</feature>
<reference evidence="3 4" key="1">
    <citation type="submission" date="2018-11" db="EMBL/GenBank/DDBJ databases">
        <title>Genome sequence of Apiotrichum porosum DSM 27194.</title>
        <authorList>
            <person name="Aliyu H."/>
            <person name="Gorte O."/>
            <person name="Ochsenreither K."/>
        </authorList>
    </citation>
    <scope>NUCLEOTIDE SEQUENCE [LARGE SCALE GENOMIC DNA]</scope>
    <source>
        <strain evidence="3 4">DSM 27194</strain>
    </source>
</reference>
<feature type="compositionally biased region" description="Polar residues" evidence="1">
    <location>
        <begin position="208"/>
        <end position="218"/>
    </location>
</feature>
<protein>
    <submittedName>
        <fullName evidence="3">Uncharacterized protein</fullName>
    </submittedName>
</protein>
<feature type="compositionally biased region" description="Low complexity" evidence="1">
    <location>
        <begin position="469"/>
        <end position="483"/>
    </location>
</feature>
<keyword evidence="2" id="KW-0472">Membrane</keyword>
<organism evidence="3 4">
    <name type="scientific">Apiotrichum porosum</name>
    <dbReference type="NCBI Taxonomy" id="105984"/>
    <lineage>
        <taxon>Eukaryota</taxon>
        <taxon>Fungi</taxon>
        <taxon>Dikarya</taxon>
        <taxon>Basidiomycota</taxon>
        <taxon>Agaricomycotina</taxon>
        <taxon>Tremellomycetes</taxon>
        <taxon>Trichosporonales</taxon>
        <taxon>Trichosporonaceae</taxon>
        <taxon>Apiotrichum</taxon>
    </lineage>
</organism>
<feature type="compositionally biased region" description="Low complexity" evidence="1">
    <location>
        <begin position="195"/>
        <end position="207"/>
    </location>
</feature>
<feature type="compositionally biased region" description="Basic and acidic residues" evidence="1">
    <location>
        <begin position="184"/>
        <end position="193"/>
    </location>
</feature>
<keyword evidence="2" id="KW-1133">Transmembrane helix</keyword>
<keyword evidence="2" id="KW-0812">Transmembrane</keyword>
<gene>
    <name evidence="3" type="ORF">EHS24_004010</name>
</gene>
<feature type="transmembrane region" description="Helical" evidence="2">
    <location>
        <begin position="674"/>
        <end position="695"/>
    </location>
</feature>
<feature type="compositionally biased region" description="Low complexity" evidence="1">
    <location>
        <begin position="104"/>
        <end position="115"/>
    </location>
</feature>
<feature type="region of interest" description="Disordered" evidence="1">
    <location>
        <begin position="361"/>
        <end position="383"/>
    </location>
</feature>
<feature type="transmembrane region" description="Helical" evidence="2">
    <location>
        <begin position="715"/>
        <end position="736"/>
    </location>
</feature>
<sequence>MHGANAEASSSRTQLDTVRSRSRPGKARASVGAASASLASLSPVASSFPSTSTRKVRTVPPSAVFEPPTPPPVDTQPTFDTHRPAAPTKQDRPRPPRRKKIRYESSSGASSSSSADESDDDVPPWWTFTQRGMTRLRAMGDRAAGAGRRGSISADPADGAVTEPDSGREGPPKDRDWRRRRSRIDRTDKEKKRSSGGSPSRGGPASGVSTPTARSATTRLFHPRPFRVAPSAFGRRSSEQSGPPAFQVGGEVAPEMARSNSAPISPVTGSPPRHIPISLSGTDTPPPAGAHMSSPETRRPSADKSDAPDVSPRRPTMRHLMSMPIRRSSMDGNLTDSEVLPASPRKRALQKHLWDYMSRVPEEGHHPPHDLSDTTGTPSGKKRMNAQNLRIRLPPPITQHFVNGWPHAGSWQDALRNGGMFDDDLARHSRETPTNGLPTGLVPPLPTTQSDDGLAAHSRLSRDIDAGQAGSTDTDGTNTGAATPRHPVRPSAHHRTSAPPPTRSSSEAPYYTPSARSSKQHAKRRTKKSKPGRYRPTVQIPPTPGPHGYGRSLELGAHDWGHNETVQPAADPNTNPFDRLDHFDHIDEELSLSPQQTRSEKGKGNWGLLSRFRRKRPRTAYDDLTWRQRFRRMLLLDARVTIYIRLWNLATVVVLLALAITIRRKLESIGYSGVLGSSTTLIISYASFTVVHVMTAIFREYFGRPVGLWGLRSKMLWVCLDLLFVALWSSALTLAINDYIDTPLDCTPLTPWWTPGVDYYSSGDNGSAVAAVTTAVSLATEATVPASVKNSEVIHDVCRRQVGCFSIALVTLLLYCGNMVLSLFRIFETVRRTAPYHPQHPNAV</sequence>
<feature type="compositionally biased region" description="Basic and acidic residues" evidence="1">
    <location>
        <begin position="165"/>
        <end position="177"/>
    </location>
</feature>
<dbReference type="GO" id="GO:0000324">
    <property type="term" value="C:fungal-type vacuole"/>
    <property type="evidence" value="ECO:0007669"/>
    <property type="project" value="TreeGrafter"/>
</dbReference>
<feature type="region of interest" description="Disordered" evidence="1">
    <location>
        <begin position="422"/>
        <end position="555"/>
    </location>
</feature>
<feature type="compositionally biased region" description="Basic residues" evidence="1">
    <location>
        <begin position="486"/>
        <end position="496"/>
    </location>
</feature>
<feature type="transmembrane region" description="Helical" evidence="2">
    <location>
        <begin position="642"/>
        <end position="662"/>
    </location>
</feature>
<feature type="compositionally biased region" description="Polar residues" evidence="1">
    <location>
        <begin position="7"/>
        <end position="17"/>
    </location>
</feature>
<dbReference type="GeneID" id="39588553"/>
<name>A0A427Y423_9TREE</name>
<feature type="compositionally biased region" description="Low complexity" evidence="1">
    <location>
        <begin position="141"/>
        <end position="150"/>
    </location>
</feature>
<evidence type="ECO:0000313" key="4">
    <source>
        <dbReference type="Proteomes" id="UP000279236"/>
    </source>
</evidence>
<dbReference type="GO" id="GO:0071944">
    <property type="term" value="C:cell periphery"/>
    <property type="evidence" value="ECO:0007669"/>
    <property type="project" value="TreeGrafter"/>
</dbReference>
<dbReference type="InterPro" id="IPR037737">
    <property type="entry name" value="Srf1"/>
</dbReference>
<dbReference type="AlphaFoldDB" id="A0A427Y423"/>
<evidence type="ECO:0000313" key="3">
    <source>
        <dbReference type="EMBL" id="RSH85830.1"/>
    </source>
</evidence>
<evidence type="ECO:0000256" key="2">
    <source>
        <dbReference type="SAM" id="Phobius"/>
    </source>
</evidence>
<dbReference type="EMBL" id="RSCE01000002">
    <property type="protein sequence ID" value="RSH85830.1"/>
    <property type="molecule type" value="Genomic_DNA"/>
</dbReference>
<keyword evidence="4" id="KW-1185">Reference proteome</keyword>
<dbReference type="PANTHER" id="PTHR36819:SF1">
    <property type="entry name" value="REGULATOR OF PHOSPHOLIPASE D SRF1"/>
    <property type="match status" value="1"/>
</dbReference>
<proteinExistence type="predicted"/>
<feature type="compositionally biased region" description="Basic and acidic residues" evidence="1">
    <location>
        <begin position="296"/>
        <end position="307"/>
    </location>
</feature>
<accession>A0A427Y423</accession>
<dbReference type="PANTHER" id="PTHR36819">
    <property type="entry name" value="REGULATOR OF PHOSPHOLIPASE D SRF1"/>
    <property type="match status" value="1"/>
</dbReference>
<comment type="caution">
    <text evidence="3">The sequence shown here is derived from an EMBL/GenBank/DDBJ whole genome shotgun (WGS) entry which is preliminary data.</text>
</comment>
<feature type="region of interest" description="Disordered" evidence="1">
    <location>
        <begin position="1"/>
        <end position="339"/>
    </location>
</feature>
<evidence type="ECO:0000256" key="1">
    <source>
        <dbReference type="SAM" id="MobiDB-lite"/>
    </source>
</evidence>
<feature type="compositionally biased region" description="Basic and acidic residues" evidence="1">
    <location>
        <begin position="361"/>
        <end position="372"/>
    </location>
</feature>
<feature type="compositionally biased region" description="Basic residues" evidence="1">
    <location>
        <begin position="518"/>
        <end position="533"/>
    </location>
</feature>
<dbReference type="OrthoDB" id="1436450at2759"/>
<dbReference type="Proteomes" id="UP000279236">
    <property type="component" value="Unassembled WGS sequence"/>
</dbReference>
<dbReference type="RefSeq" id="XP_028478615.1">
    <property type="nucleotide sequence ID" value="XM_028619643.1"/>
</dbReference>
<feature type="transmembrane region" description="Helical" evidence="2">
    <location>
        <begin position="804"/>
        <end position="827"/>
    </location>
</feature>